<dbReference type="Proteomes" id="UP001152321">
    <property type="component" value="Unassembled WGS sequence"/>
</dbReference>
<dbReference type="SUPFAM" id="SSF48371">
    <property type="entry name" value="ARM repeat"/>
    <property type="match status" value="1"/>
</dbReference>
<protein>
    <submittedName>
        <fullName evidence="1">DNA alkylation repair protein</fullName>
    </submittedName>
</protein>
<dbReference type="InterPro" id="IPR016024">
    <property type="entry name" value="ARM-type_fold"/>
</dbReference>
<accession>A0ABT6DNI9</accession>
<sequence length="216" mass="25678">MSCSVFFKTGKDQYGEGDVFYGLSVPQSRKLAKKYAYLAFKEIALYLKSDIHEERLIGLFILTEQFKSADDKSKAKIFNFLLKNIKRINNWDLVDQVAPSIFGPYLYDKDRSLLYDLVHSKNLWERRIAIMSTFYFLRQQDFKDTLKIAKLLLHDEHDLIHKAVGWMLREIGNRDVKVEMKFLDQHASKMPRTMLRYAIEKFPAKQREHYLKLKIR</sequence>
<dbReference type="Pfam" id="PF08713">
    <property type="entry name" value="DNA_alkylation"/>
    <property type="match status" value="1"/>
</dbReference>
<comment type="caution">
    <text evidence="1">The sequence shown here is derived from an EMBL/GenBank/DDBJ whole genome shotgun (WGS) entry which is preliminary data.</text>
</comment>
<dbReference type="PANTHER" id="PTHR34070:SF1">
    <property type="entry name" value="DNA ALKYLATION REPAIR PROTEIN"/>
    <property type="match status" value="1"/>
</dbReference>
<dbReference type="CDD" id="cd06561">
    <property type="entry name" value="AlkD_like"/>
    <property type="match status" value="1"/>
</dbReference>
<reference evidence="1" key="1">
    <citation type="submission" date="2022-08" db="EMBL/GenBank/DDBJ databases">
        <title>Novel Bdellovibrio Species Isolated from Svalbard: Designation Bdellovibrio svalbardensis.</title>
        <authorList>
            <person name="Mitchell R.J."/>
            <person name="Choi S.Y."/>
        </authorList>
    </citation>
    <scope>NUCLEOTIDE SEQUENCE</scope>
    <source>
        <strain evidence="1">PAP01</strain>
    </source>
</reference>
<evidence type="ECO:0000313" key="1">
    <source>
        <dbReference type="EMBL" id="MDG0817396.1"/>
    </source>
</evidence>
<evidence type="ECO:0000313" key="2">
    <source>
        <dbReference type="Proteomes" id="UP001152321"/>
    </source>
</evidence>
<dbReference type="PANTHER" id="PTHR34070">
    <property type="entry name" value="ARMADILLO-TYPE FOLD"/>
    <property type="match status" value="1"/>
</dbReference>
<dbReference type="InterPro" id="IPR014825">
    <property type="entry name" value="DNA_alkylation"/>
</dbReference>
<proteinExistence type="predicted"/>
<dbReference type="RefSeq" id="WP_277578870.1">
    <property type="nucleotide sequence ID" value="NZ_JANRMI010000004.1"/>
</dbReference>
<gene>
    <name evidence="1" type="ORF">NWE73_13525</name>
</gene>
<keyword evidence="2" id="KW-1185">Reference proteome</keyword>
<dbReference type="Gene3D" id="1.25.10.90">
    <property type="match status" value="1"/>
</dbReference>
<dbReference type="EMBL" id="JANRMI010000004">
    <property type="protein sequence ID" value="MDG0817396.1"/>
    <property type="molecule type" value="Genomic_DNA"/>
</dbReference>
<name>A0ABT6DNI9_9BACT</name>
<organism evidence="1 2">
    <name type="scientific">Bdellovibrio svalbardensis</name>
    <dbReference type="NCBI Taxonomy" id="2972972"/>
    <lineage>
        <taxon>Bacteria</taxon>
        <taxon>Pseudomonadati</taxon>
        <taxon>Bdellovibrionota</taxon>
        <taxon>Bdellovibrionia</taxon>
        <taxon>Bdellovibrionales</taxon>
        <taxon>Pseudobdellovibrionaceae</taxon>
        <taxon>Bdellovibrio</taxon>
    </lineage>
</organism>